<gene>
    <name evidence="8" type="ORF">ACH5RR_005971</name>
</gene>
<organism evidence="8 9">
    <name type="scientific">Cinchona calisaya</name>
    <dbReference type="NCBI Taxonomy" id="153742"/>
    <lineage>
        <taxon>Eukaryota</taxon>
        <taxon>Viridiplantae</taxon>
        <taxon>Streptophyta</taxon>
        <taxon>Embryophyta</taxon>
        <taxon>Tracheophyta</taxon>
        <taxon>Spermatophyta</taxon>
        <taxon>Magnoliopsida</taxon>
        <taxon>eudicotyledons</taxon>
        <taxon>Gunneridae</taxon>
        <taxon>Pentapetalae</taxon>
        <taxon>asterids</taxon>
        <taxon>lamiids</taxon>
        <taxon>Gentianales</taxon>
        <taxon>Rubiaceae</taxon>
        <taxon>Cinchonoideae</taxon>
        <taxon>Cinchoneae</taxon>
        <taxon>Cinchona</taxon>
    </lineage>
</organism>
<proteinExistence type="inferred from homology"/>
<comment type="caution">
    <text evidence="8">The sequence shown here is derived from an EMBL/GenBank/DDBJ whole genome shotgun (WGS) entry which is preliminary data.</text>
</comment>
<dbReference type="Pfam" id="PF01171">
    <property type="entry name" value="ATP_bind_3"/>
    <property type="match status" value="1"/>
</dbReference>
<dbReference type="GO" id="GO:0005524">
    <property type="term" value="F:ATP binding"/>
    <property type="evidence" value="ECO:0007669"/>
    <property type="project" value="UniProtKB-KW"/>
</dbReference>
<dbReference type="SUPFAM" id="SSF52402">
    <property type="entry name" value="Adenine nucleotide alpha hydrolases-like"/>
    <property type="match status" value="1"/>
</dbReference>
<dbReference type="CDD" id="cd01992">
    <property type="entry name" value="TilS_N"/>
    <property type="match status" value="1"/>
</dbReference>
<evidence type="ECO:0000259" key="7">
    <source>
        <dbReference type="Pfam" id="PF01171"/>
    </source>
</evidence>
<dbReference type="EMBL" id="JBJUIK010000003">
    <property type="protein sequence ID" value="KAL3532450.1"/>
    <property type="molecule type" value="Genomic_DNA"/>
</dbReference>
<dbReference type="InterPro" id="IPR012795">
    <property type="entry name" value="tRNA_Ile_lys_synt_N"/>
</dbReference>
<protein>
    <recommendedName>
        <fullName evidence="1">tRNA(Ile)-lysidine synthetase</fullName>
        <ecNumber evidence="1">6.3.4.19</ecNumber>
    </recommendedName>
</protein>
<dbReference type="PANTHER" id="PTHR43033:SF5">
    <property type="entry name" value="TRNA(ILE)-LYSIDINE SYNTHETASE"/>
    <property type="match status" value="1"/>
</dbReference>
<evidence type="ECO:0000256" key="5">
    <source>
        <dbReference type="ARBA" id="ARBA00022840"/>
    </source>
</evidence>
<reference evidence="8 9" key="1">
    <citation type="submission" date="2024-11" db="EMBL/GenBank/DDBJ databases">
        <title>A near-complete genome assembly of Cinchona calisaya.</title>
        <authorList>
            <person name="Lian D.C."/>
            <person name="Zhao X.W."/>
            <person name="Wei L."/>
        </authorList>
    </citation>
    <scope>NUCLEOTIDE SEQUENCE [LARGE SCALE GENOMIC DNA]</scope>
    <source>
        <tissue evidence="8">Nenye</tissue>
    </source>
</reference>
<evidence type="ECO:0000256" key="2">
    <source>
        <dbReference type="ARBA" id="ARBA00022598"/>
    </source>
</evidence>
<evidence type="ECO:0000313" key="8">
    <source>
        <dbReference type="EMBL" id="KAL3532450.1"/>
    </source>
</evidence>
<dbReference type="Gene3D" id="3.40.50.620">
    <property type="entry name" value="HUPs"/>
    <property type="match status" value="1"/>
</dbReference>
<evidence type="ECO:0000256" key="1">
    <source>
        <dbReference type="ARBA" id="ARBA00013267"/>
    </source>
</evidence>
<keyword evidence="2" id="KW-0436">Ligase</keyword>
<dbReference type="GO" id="GO:0008033">
    <property type="term" value="P:tRNA processing"/>
    <property type="evidence" value="ECO:0007669"/>
    <property type="project" value="UniProtKB-KW"/>
</dbReference>
<sequence length="731" mass="81210">MARRGLIIASSSSSSSSHSIFTSFSTTLQLSNHPKRPPPLPYSSSCSPRLRFPFIHSSRFFCNFSKNQHGPVDLSNYKETFARRMAMAGLKRHHRLALGVSGGPDSVALCVLAAMWTRDANSSIGLNDSSGFIEGLMAIVVDHGLRPESRDEANLVCRRVTNMGIRCETACCEWFEGRPKQGHLQEAARDKRYELLQNVCIQHQIGVLLIAHHADDQAELFILRLSRGSGVLGLSGTAFVSQLFVKSPDYSSEAINEHGILLVRPLLEFSKEDMYQICQGGNQEWVEDPTNRSSLFARNRIRKSLRNLLSCEYITAVFKDELQAVISACRRTRLHVDKVCSDLINQAVTIMPEGYAVINLQILNPSSVDDICLSKFLTFILQFISQKHRPVRGSATKLLFDYIRTSPCKTCLTAAGCYLSPSPGSKGSKILICCSVDSNVPLRMEMIHTHSNERQNCSISSEVQQIVENAKSFQDKFIFGVSDVQPLGSTSSQLLGLKSSESVLNEAKRLGILSNSSYDTIFSLQNQESEYFKPGPEVMIDHELKDEGKLIHKTASTTIHPGQACYLMKRFLIKWNLCGKTPYNIYSSDEIDAVKGWKVGRQQCCSSCVVDHDNVAELRFMVDTDWLYLAKLSKSQEVGYFPGQILSATATEKDAWKIKLWSEFVKLSAHRALLSLKSIPVCARRALPVLVDSQGLLLSIPSVGFQHCPCLTVSAVFKPRVPIGGGFSSFL</sequence>
<keyword evidence="9" id="KW-1185">Reference proteome</keyword>
<dbReference type="GO" id="GO:0032267">
    <property type="term" value="F:tRNA(Ile)-lysidine synthase activity"/>
    <property type="evidence" value="ECO:0007669"/>
    <property type="project" value="UniProtKB-EC"/>
</dbReference>
<dbReference type="HAMAP" id="MF_01161">
    <property type="entry name" value="tRNA_Ile_lys_synt"/>
    <property type="match status" value="1"/>
</dbReference>
<dbReference type="InterPro" id="IPR012094">
    <property type="entry name" value="tRNA_Ile_lys_synt"/>
</dbReference>
<comment type="catalytic activity">
    <reaction evidence="6">
        <text>cytidine(34) in tRNA(Ile2) + L-lysine + ATP = lysidine(34) in tRNA(Ile2) + AMP + diphosphate + H(+)</text>
        <dbReference type="Rhea" id="RHEA:43744"/>
        <dbReference type="Rhea" id="RHEA-COMP:10625"/>
        <dbReference type="Rhea" id="RHEA-COMP:10670"/>
        <dbReference type="ChEBI" id="CHEBI:15378"/>
        <dbReference type="ChEBI" id="CHEBI:30616"/>
        <dbReference type="ChEBI" id="CHEBI:32551"/>
        <dbReference type="ChEBI" id="CHEBI:33019"/>
        <dbReference type="ChEBI" id="CHEBI:82748"/>
        <dbReference type="ChEBI" id="CHEBI:83665"/>
        <dbReference type="ChEBI" id="CHEBI:456215"/>
        <dbReference type="EC" id="6.3.4.19"/>
    </reaction>
</comment>
<name>A0ABD3AMN6_9GENT</name>
<dbReference type="AlphaFoldDB" id="A0ABD3AMN6"/>
<evidence type="ECO:0000256" key="4">
    <source>
        <dbReference type="ARBA" id="ARBA00022741"/>
    </source>
</evidence>
<dbReference type="InterPro" id="IPR014729">
    <property type="entry name" value="Rossmann-like_a/b/a_fold"/>
</dbReference>
<dbReference type="EC" id="6.3.4.19" evidence="1"/>
<dbReference type="PANTHER" id="PTHR43033">
    <property type="entry name" value="TRNA(ILE)-LYSIDINE SYNTHASE-RELATED"/>
    <property type="match status" value="1"/>
</dbReference>
<evidence type="ECO:0000256" key="6">
    <source>
        <dbReference type="ARBA" id="ARBA00048539"/>
    </source>
</evidence>
<keyword evidence="3" id="KW-0819">tRNA processing</keyword>
<keyword evidence="4" id="KW-0547">Nucleotide-binding</keyword>
<evidence type="ECO:0000256" key="3">
    <source>
        <dbReference type="ARBA" id="ARBA00022694"/>
    </source>
</evidence>
<keyword evidence="5" id="KW-0067">ATP-binding</keyword>
<accession>A0ABD3AMN6</accession>
<dbReference type="Proteomes" id="UP001630127">
    <property type="component" value="Unassembled WGS sequence"/>
</dbReference>
<evidence type="ECO:0000313" key="9">
    <source>
        <dbReference type="Proteomes" id="UP001630127"/>
    </source>
</evidence>
<feature type="domain" description="tRNA(Ile)-lysidine/2-thiocytidine synthase N-terminal" evidence="7">
    <location>
        <begin position="96"/>
        <end position="303"/>
    </location>
</feature>
<dbReference type="NCBIfam" id="TIGR02432">
    <property type="entry name" value="lysidine_TilS_N"/>
    <property type="match status" value="1"/>
</dbReference>
<dbReference type="InterPro" id="IPR011063">
    <property type="entry name" value="TilS/TtcA_N"/>
</dbReference>